<reference evidence="2" key="1">
    <citation type="submission" date="2022-07" db="EMBL/GenBank/DDBJ databases">
        <title>Genome Sequence of Physisporinus lineatus.</title>
        <authorList>
            <person name="Buettner E."/>
        </authorList>
    </citation>
    <scope>NUCLEOTIDE SEQUENCE</scope>
    <source>
        <strain evidence="2">VT162</strain>
    </source>
</reference>
<sequence length="135" mass="14983">MLRPEEEGNVPPCHPDDLKGDSIDSTHTSVTPKHSWAPTMVMTLEFKFPIPKQPSPDHSARTIAVFSSGRFINDPQGRHDTYVELWTAPSNISEGEVRPDWRESQRCLCVATQMALLVSMDVNIRKGNNAGGAKL</sequence>
<evidence type="ECO:0000313" key="3">
    <source>
        <dbReference type="Proteomes" id="UP001212997"/>
    </source>
</evidence>
<protein>
    <submittedName>
        <fullName evidence="2">Uncharacterized protein</fullName>
    </submittedName>
</protein>
<dbReference type="AlphaFoldDB" id="A0AAD5VA03"/>
<feature type="compositionally biased region" description="Basic and acidic residues" evidence="1">
    <location>
        <begin position="14"/>
        <end position="24"/>
    </location>
</feature>
<evidence type="ECO:0000256" key="1">
    <source>
        <dbReference type="SAM" id="MobiDB-lite"/>
    </source>
</evidence>
<comment type="caution">
    <text evidence="2">The sequence shown here is derived from an EMBL/GenBank/DDBJ whole genome shotgun (WGS) entry which is preliminary data.</text>
</comment>
<proteinExistence type="predicted"/>
<keyword evidence="3" id="KW-1185">Reference proteome</keyword>
<dbReference type="Proteomes" id="UP001212997">
    <property type="component" value="Unassembled WGS sequence"/>
</dbReference>
<name>A0AAD5VA03_9APHY</name>
<dbReference type="EMBL" id="JANAWD010000029">
    <property type="protein sequence ID" value="KAJ3490354.1"/>
    <property type="molecule type" value="Genomic_DNA"/>
</dbReference>
<accession>A0AAD5VA03</accession>
<feature type="region of interest" description="Disordered" evidence="1">
    <location>
        <begin position="1"/>
        <end position="32"/>
    </location>
</feature>
<gene>
    <name evidence="2" type="ORF">NLI96_g1473</name>
</gene>
<evidence type="ECO:0000313" key="2">
    <source>
        <dbReference type="EMBL" id="KAJ3490354.1"/>
    </source>
</evidence>
<organism evidence="2 3">
    <name type="scientific">Meripilus lineatus</name>
    <dbReference type="NCBI Taxonomy" id="2056292"/>
    <lineage>
        <taxon>Eukaryota</taxon>
        <taxon>Fungi</taxon>
        <taxon>Dikarya</taxon>
        <taxon>Basidiomycota</taxon>
        <taxon>Agaricomycotina</taxon>
        <taxon>Agaricomycetes</taxon>
        <taxon>Polyporales</taxon>
        <taxon>Meripilaceae</taxon>
        <taxon>Meripilus</taxon>
    </lineage>
</organism>